<evidence type="ECO:0000313" key="3">
    <source>
        <dbReference type="Proteomes" id="UP001164743"/>
    </source>
</evidence>
<sequence length="83" mass="9066">MRSSLVCRDASRPQERAKRTSDCGGLCRLLRRAQQTAALLRGPSRHGSGKAAGLRSDHQPLARSKYPPLFSKENPPQSKPALS</sequence>
<feature type="compositionally biased region" description="Basic and acidic residues" evidence="1">
    <location>
        <begin position="9"/>
        <end position="21"/>
    </location>
</feature>
<reference evidence="2" key="1">
    <citation type="submission" date="2022-10" db="EMBL/GenBank/DDBJ databases">
        <title>Puccinia triticina Genome sequencing and assembly.</title>
        <authorList>
            <person name="Li C."/>
        </authorList>
    </citation>
    <scope>NUCLEOTIDE SEQUENCE</scope>
    <source>
        <strain evidence="2">Pt15</strain>
    </source>
</reference>
<evidence type="ECO:0000256" key="1">
    <source>
        <dbReference type="SAM" id="MobiDB-lite"/>
    </source>
</evidence>
<organism evidence="2 3">
    <name type="scientific">Puccinia triticina</name>
    <dbReference type="NCBI Taxonomy" id="208348"/>
    <lineage>
        <taxon>Eukaryota</taxon>
        <taxon>Fungi</taxon>
        <taxon>Dikarya</taxon>
        <taxon>Basidiomycota</taxon>
        <taxon>Pucciniomycotina</taxon>
        <taxon>Pucciniomycetes</taxon>
        <taxon>Pucciniales</taxon>
        <taxon>Pucciniaceae</taxon>
        <taxon>Puccinia</taxon>
    </lineage>
</organism>
<dbReference type="EMBL" id="CP110426">
    <property type="protein sequence ID" value="WAQ85398.1"/>
    <property type="molecule type" value="Genomic_DNA"/>
</dbReference>
<proteinExistence type="predicted"/>
<evidence type="ECO:0000313" key="2">
    <source>
        <dbReference type="EMBL" id="WAQ85398.1"/>
    </source>
</evidence>
<dbReference type="Proteomes" id="UP001164743">
    <property type="component" value="Chromosome 6A"/>
</dbReference>
<protein>
    <submittedName>
        <fullName evidence="2">Uncharacterized protein</fullName>
    </submittedName>
</protein>
<feature type="region of interest" description="Disordered" evidence="1">
    <location>
        <begin position="39"/>
        <end position="83"/>
    </location>
</feature>
<feature type="region of interest" description="Disordered" evidence="1">
    <location>
        <begin position="1"/>
        <end position="22"/>
    </location>
</feature>
<gene>
    <name evidence="2" type="ORF">PtA15_6A26</name>
</gene>
<accession>A0ABY7CKF7</accession>
<keyword evidence="3" id="KW-1185">Reference proteome</keyword>
<dbReference type="GeneID" id="77810841"/>
<dbReference type="RefSeq" id="XP_053020953.1">
    <property type="nucleotide sequence ID" value="XM_053169957.1"/>
</dbReference>
<name>A0ABY7CKF7_9BASI</name>